<reference evidence="8 9" key="1">
    <citation type="submission" date="2018-09" db="EMBL/GenBank/DDBJ databases">
        <title>Genomic Encyclopedia of Archaeal and Bacterial Type Strains, Phase II (KMG-II): from individual species to whole genera.</title>
        <authorList>
            <person name="Goeker M."/>
        </authorList>
    </citation>
    <scope>NUCLEOTIDE SEQUENCE [LARGE SCALE GENOMIC DNA]</scope>
    <source>
        <strain evidence="8 9">DSM 27148</strain>
    </source>
</reference>
<evidence type="ECO:0000256" key="2">
    <source>
        <dbReference type="ARBA" id="ARBA00022475"/>
    </source>
</evidence>
<dbReference type="AlphaFoldDB" id="A0A419W8E6"/>
<keyword evidence="4 6" id="KW-1133">Transmembrane helix</keyword>
<evidence type="ECO:0000256" key="3">
    <source>
        <dbReference type="ARBA" id="ARBA00022692"/>
    </source>
</evidence>
<accession>A0A419W8E6</accession>
<feature type="transmembrane region" description="Helical" evidence="6">
    <location>
        <begin position="219"/>
        <end position="239"/>
    </location>
</feature>
<proteinExistence type="predicted"/>
<feature type="transmembrane region" description="Helical" evidence="6">
    <location>
        <begin position="34"/>
        <end position="56"/>
    </location>
</feature>
<keyword evidence="2" id="KW-1003">Cell membrane</keyword>
<evidence type="ECO:0000256" key="6">
    <source>
        <dbReference type="SAM" id="Phobius"/>
    </source>
</evidence>
<dbReference type="PANTHER" id="PTHR32322">
    <property type="entry name" value="INNER MEMBRANE TRANSPORTER"/>
    <property type="match status" value="1"/>
</dbReference>
<dbReference type="Proteomes" id="UP000283387">
    <property type="component" value="Unassembled WGS sequence"/>
</dbReference>
<feature type="transmembrane region" description="Helical" evidence="6">
    <location>
        <begin position="251"/>
        <end position="267"/>
    </location>
</feature>
<dbReference type="GO" id="GO:0005886">
    <property type="term" value="C:plasma membrane"/>
    <property type="evidence" value="ECO:0007669"/>
    <property type="project" value="UniProtKB-SubCell"/>
</dbReference>
<comment type="caution">
    <text evidence="8">The sequence shown here is derived from an EMBL/GenBank/DDBJ whole genome shotgun (WGS) entry which is preliminary data.</text>
</comment>
<evidence type="ECO:0000256" key="5">
    <source>
        <dbReference type="ARBA" id="ARBA00023136"/>
    </source>
</evidence>
<feature type="transmembrane region" description="Helical" evidence="6">
    <location>
        <begin position="155"/>
        <end position="174"/>
    </location>
</feature>
<feature type="domain" description="EamA" evidence="7">
    <location>
        <begin position="6"/>
        <end position="142"/>
    </location>
</feature>
<keyword evidence="3 6" id="KW-0812">Transmembrane</keyword>
<feature type="transmembrane region" description="Helical" evidence="6">
    <location>
        <begin position="273"/>
        <end position="293"/>
    </location>
</feature>
<dbReference type="RefSeq" id="WP_120273003.1">
    <property type="nucleotide sequence ID" value="NZ_RAPN01000001.1"/>
</dbReference>
<organism evidence="8 9">
    <name type="scientific">Mangrovibacterium diazotrophicum</name>
    <dbReference type="NCBI Taxonomy" id="1261403"/>
    <lineage>
        <taxon>Bacteria</taxon>
        <taxon>Pseudomonadati</taxon>
        <taxon>Bacteroidota</taxon>
        <taxon>Bacteroidia</taxon>
        <taxon>Marinilabiliales</taxon>
        <taxon>Prolixibacteraceae</taxon>
        <taxon>Mangrovibacterium</taxon>
    </lineage>
</organism>
<name>A0A419W8E6_9BACT</name>
<dbReference type="EMBL" id="RAPN01000001">
    <property type="protein sequence ID" value="RKD91724.1"/>
    <property type="molecule type" value="Genomic_DNA"/>
</dbReference>
<dbReference type="InterPro" id="IPR000620">
    <property type="entry name" value="EamA_dom"/>
</dbReference>
<keyword evidence="5 6" id="KW-0472">Membrane</keyword>
<sequence length="307" mass="34259">MKNQKTAILLALLAVVLWSTVATAFKLALQSYTPFQLIFIASIVSLIFFLIVVLATGRWAEFRAVSTVQLAQSAIQGFLNPFLYYLVLFQAYSLNPAQVTQALNMVWPVTLALLSVPLLGQKLSWKNLVAICCSFAGVVFISSQGGLDGFARTNTFGAILALASSIIWSLYWIFSARDKRDRLVVLLWNFVFGLLFLAGYSFFEPGAFDFPVTAKALGAAVYVGMFELGITYIIWIYALHKSENNAVTGNFVFLSPFISLMFIHLILRETIYATTFIGLSFILLGIVIQQVRLRLPFGWRLLRQSKS</sequence>
<evidence type="ECO:0000256" key="1">
    <source>
        <dbReference type="ARBA" id="ARBA00004651"/>
    </source>
</evidence>
<gene>
    <name evidence="8" type="ORF">BC643_2088</name>
</gene>
<dbReference type="InterPro" id="IPR050638">
    <property type="entry name" value="AA-Vitamin_Transporters"/>
</dbReference>
<dbReference type="InterPro" id="IPR037185">
    <property type="entry name" value="EmrE-like"/>
</dbReference>
<evidence type="ECO:0000256" key="4">
    <source>
        <dbReference type="ARBA" id="ARBA00022989"/>
    </source>
</evidence>
<feature type="transmembrane region" description="Helical" evidence="6">
    <location>
        <begin position="101"/>
        <end position="120"/>
    </location>
</feature>
<evidence type="ECO:0000313" key="8">
    <source>
        <dbReference type="EMBL" id="RKD91724.1"/>
    </source>
</evidence>
<evidence type="ECO:0000259" key="7">
    <source>
        <dbReference type="Pfam" id="PF00892"/>
    </source>
</evidence>
<protein>
    <submittedName>
        <fullName evidence="8">Putative membrane protein</fullName>
    </submittedName>
</protein>
<keyword evidence="9" id="KW-1185">Reference proteome</keyword>
<feature type="transmembrane region" description="Helical" evidence="6">
    <location>
        <begin position="127"/>
        <end position="143"/>
    </location>
</feature>
<feature type="domain" description="EamA" evidence="7">
    <location>
        <begin position="156"/>
        <end position="288"/>
    </location>
</feature>
<feature type="transmembrane region" description="Helical" evidence="6">
    <location>
        <begin position="77"/>
        <end position="95"/>
    </location>
</feature>
<dbReference type="PANTHER" id="PTHR32322:SF18">
    <property type="entry name" value="S-ADENOSYLMETHIONINE_S-ADENOSYLHOMOCYSTEINE TRANSPORTER"/>
    <property type="match status" value="1"/>
</dbReference>
<dbReference type="OrthoDB" id="5729944at2"/>
<dbReference type="SUPFAM" id="SSF103481">
    <property type="entry name" value="Multidrug resistance efflux transporter EmrE"/>
    <property type="match status" value="2"/>
</dbReference>
<dbReference type="Pfam" id="PF00892">
    <property type="entry name" value="EamA"/>
    <property type="match status" value="2"/>
</dbReference>
<evidence type="ECO:0000313" key="9">
    <source>
        <dbReference type="Proteomes" id="UP000283387"/>
    </source>
</evidence>
<comment type="subcellular location">
    <subcellularLocation>
        <location evidence="1">Cell membrane</location>
        <topology evidence="1">Multi-pass membrane protein</topology>
    </subcellularLocation>
</comment>
<feature type="transmembrane region" description="Helical" evidence="6">
    <location>
        <begin position="183"/>
        <end position="203"/>
    </location>
</feature>